<dbReference type="InterPro" id="IPR004007">
    <property type="entry name" value="DhaL_dom"/>
</dbReference>
<dbReference type="RefSeq" id="WP_226895223.1">
    <property type="nucleotide sequence ID" value="NZ_JBHSFT010000015.1"/>
</dbReference>
<dbReference type="PANTHER" id="PTHR28629">
    <property type="entry name" value="TRIOKINASE/FMN CYCLASE"/>
    <property type="match status" value="1"/>
</dbReference>
<evidence type="ECO:0000259" key="3">
    <source>
        <dbReference type="PROSITE" id="PS51480"/>
    </source>
</evidence>
<evidence type="ECO:0000256" key="1">
    <source>
        <dbReference type="ARBA" id="ARBA00022679"/>
    </source>
</evidence>
<dbReference type="InterPro" id="IPR050861">
    <property type="entry name" value="Dihydroxyacetone_Kinase"/>
</dbReference>
<evidence type="ECO:0000313" key="4">
    <source>
        <dbReference type="EMBL" id="MFC4662695.1"/>
    </source>
</evidence>
<evidence type="ECO:0000256" key="2">
    <source>
        <dbReference type="ARBA" id="ARBA00022777"/>
    </source>
</evidence>
<keyword evidence="1 4" id="KW-0808">Transferase</keyword>
<dbReference type="Gene3D" id="1.25.40.340">
    <property type="match status" value="1"/>
</dbReference>
<dbReference type="Proteomes" id="UP001595988">
    <property type="component" value="Unassembled WGS sequence"/>
</dbReference>
<reference evidence="5" key="1">
    <citation type="journal article" date="2019" name="Int. J. Syst. Evol. Microbiol.">
        <title>The Global Catalogue of Microorganisms (GCM) 10K type strain sequencing project: providing services to taxonomists for standard genome sequencing and annotation.</title>
        <authorList>
            <consortium name="The Broad Institute Genomics Platform"/>
            <consortium name="The Broad Institute Genome Sequencing Center for Infectious Disease"/>
            <person name="Wu L."/>
            <person name="Ma J."/>
        </authorList>
    </citation>
    <scope>NUCLEOTIDE SEQUENCE [LARGE SCALE GENOMIC DNA]</scope>
    <source>
        <strain evidence="5">CCUG 37257</strain>
    </source>
</reference>
<dbReference type="EMBL" id="JBHSFT010000015">
    <property type="protein sequence ID" value="MFC4662695.1"/>
    <property type="molecule type" value="Genomic_DNA"/>
</dbReference>
<dbReference type="PANTHER" id="PTHR28629:SF4">
    <property type="entry name" value="TRIOKINASE_FMN CYCLASE"/>
    <property type="match status" value="1"/>
</dbReference>
<dbReference type="SMART" id="SM01120">
    <property type="entry name" value="Dak2"/>
    <property type="match status" value="1"/>
</dbReference>
<sequence length="219" mass="23529">MTATDVKKLDAAQTKAMILYAGEKIRENKPLLTKVDSAIGDGDHGIGMSVGFEKVEENLKDQEFTTINDIFKKTGMSMVQSMGGASGVIFGTMFLGGVKDLDSKSELDVPVLSEIFSASLDAIKQRGKASLGDKTMIDALEPAVNGLKESVTDSATLLEALKKAEENAADGVENSKNYIAKFGRAKSLGERALGNQDAGATSVWIIFKSMREWVEQLNK</sequence>
<name>A0ABV9JY09_9BACI</name>
<keyword evidence="2 4" id="KW-0418">Kinase</keyword>
<feature type="domain" description="DhaL" evidence="3">
    <location>
        <begin position="12"/>
        <end position="212"/>
    </location>
</feature>
<protein>
    <submittedName>
        <fullName evidence="4">Dihydroxyacetone kinase subunit DhaL</fullName>
        <ecNumber evidence="4">2.7.1.121</ecNumber>
    </submittedName>
</protein>
<dbReference type="SUPFAM" id="SSF101473">
    <property type="entry name" value="DhaL-like"/>
    <property type="match status" value="1"/>
</dbReference>
<keyword evidence="5" id="KW-1185">Reference proteome</keyword>
<dbReference type="EC" id="2.7.1.121" evidence="4"/>
<dbReference type="NCBIfam" id="TIGR02365">
    <property type="entry name" value="dha_L_ycgS"/>
    <property type="match status" value="1"/>
</dbReference>
<proteinExistence type="predicted"/>
<dbReference type="InterPro" id="IPR036117">
    <property type="entry name" value="DhaL_dom_sf"/>
</dbReference>
<comment type="caution">
    <text evidence="4">The sequence shown here is derived from an EMBL/GenBank/DDBJ whole genome shotgun (WGS) entry which is preliminary data.</text>
</comment>
<gene>
    <name evidence="4" type="primary">dhaL</name>
    <name evidence="4" type="ORF">ACFO3P_10935</name>
</gene>
<dbReference type="Pfam" id="PF02734">
    <property type="entry name" value="Dak2"/>
    <property type="match status" value="1"/>
</dbReference>
<organism evidence="4 5">
    <name type="scientific">Oceanobacillus aidingensis</name>
    <dbReference type="NCBI Taxonomy" id="645964"/>
    <lineage>
        <taxon>Bacteria</taxon>
        <taxon>Bacillati</taxon>
        <taxon>Bacillota</taxon>
        <taxon>Bacilli</taxon>
        <taxon>Bacillales</taxon>
        <taxon>Bacillaceae</taxon>
        <taxon>Oceanobacillus</taxon>
    </lineage>
</organism>
<dbReference type="GO" id="GO:0047324">
    <property type="term" value="F:phosphoenolpyruvate-glycerone phosphotransferase activity"/>
    <property type="evidence" value="ECO:0007669"/>
    <property type="project" value="UniProtKB-EC"/>
</dbReference>
<evidence type="ECO:0000313" key="5">
    <source>
        <dbReference type="Proteomes" id="UP001595988"/>
    </source>
</evidence>
<dbReference type="PROSITE" id="PS51480">
    <property type="entry name" value="DHAL"/>
    <property type="match status" value="1"/>
</dbReference>
<dbReference type="InterPro" id="IPR012737">
    <property type="entry name" value="DhaK_L_YcgS"/>
</dbReference>
<accession>A0ABV9JY09</accession>